<keyword evidence="3" id="KW-1185">Reference proteome</keyword>
<reference evidence="2 3" key="1">
    <citation type="journal article" date="2023" name="Hortic Res">
        <title>Pangenome of water caltrop reveals structural variations and asymmetric subgenome divergence after allopolyploidization.</title>
        <authorList>
            <person name="Zhang X."/>
            <person name="Chen Y."/>
            <person name="Wang L."/>
            <person name="Yuan Y."/>
            <person name="Fang M."/>
            <person name="Shi L."/>
            <person name="Lu R."/>
            <person name="Comes H.P."/>
            <person name="Ma Y."/>
            <person name="Chen Y."/>
            <person name="Huang G."/>
            <person name="Zhou Y."/>
            <person name="Zheng Z."/>
            <person name="Qiu Y."/>
        </authorList>
    </citation>
    <scope>NUCLEOTIDE SEQUENCE [LARGE SCALE GENOMIC DNA]</scope>
    <source>
        <tissue evidence="2">Roots</tissue>
    </source>
</reference>
<protein>
    <submittedName>
        <fullName evidence="2">Uncharacterized protein</fullName>
    </submittedName>
</protein>
<evidence type="ECO:0000313" key="2">
    <source>
        <dbReference type="EMBL" id="KAK4756434.1"/>
    </source>
</evidence>
<feature type="region of interest" description="Disordered" evidence="1">
    <location>
        <begin position="14"/>
        <end position="61"/>
    </location>
</feature>
<organism evidence="2 3">
    <name type="scientific">Trapa incisa</name>
    <dbReference type="NCBI Taxonomy" id="236973"/>
    <lineage>
        <taxon>Eukaryota</taxon>
        <taxon>Viridiplantae</taxon>
        <taxon>Streptophyta</taxon>
        <taxon>Embryophyta</taxon>
        <taxon>Tracheophyta</taxon>
        <taxon>Spermatophyta</taxon>
        <taxon>Magnoliopsida</taxon>
        <taxon>eudicotyledons</taxon>
        <taxon>Gunneridae</taxon>
        <taxon>Pentapetalae</taxon>
        <taxon>rosids</taxon>
        <taxon>malvids</taxon>
        <taxon>Myrtales</taxon>
        <taxon>Lythraceae</taxon>
        <taxon>Trapa</taxon>
    </lineage>
</organism>
<evidence type="ECO:0000313" key="3">
    <source>
        <dbReference type="Proteomes" id="UP001345219"/>
    </source>
</evidence>
<dbReference type="AlphaFoldDB" id="A0AAN7K197"/>
<evidence type="ECO:0000256" key="1">
    <source>
        <dbReference type="SAM" id="MobiDB-lite"/>
    </source>
</evidence>
<sequence>MSHMKVYSHGSIPFSWEDSPGVRKPQTPRHEQGSIVSGTSGDAFSHKYSPIPPPPPRVAGTRRMTISGMGICRRKEAAEEDPFLRAYKECTRDVPTATKLPGHSKKPKPKAGLRKNAWYILTCRRSVDVVEESIARLSHLPSLPRDRMNA</sequence>
<name>A0AAN7K197_9MYRT</name>
<dbReference type="Proteomes" id="UP001345219">
    <property type="component" value="Chromosome 6"/>
</dbReference>
<comment type="caution">
    <text evidence="2">The sequence shown here is derived from an EMBL/GenBank/DDBJ whole genome shotgun (WGS) entry which is preliminary data.</text>
</comment>
<dbReference type="EMBL" id="JAXIOK010000013">
    <property type="protein sequence ID" value="KAK4756434.1"/>
    <property type="molecule type" value="Genomic_DNA"/>
</dbReference>
<gene>
    <name evidence="2" type="ORF">SAY87_006561</name>
</gene>
<proteinExistence type="predicted"/>
<accession>A0AAN7K197</accession>
<dbReference type="PANTHER" id="PTHR33696">
    <property type="entry name" value="T22J18.15-RELATED"/>
    <property type="match status" value="1"/>
</dbReference>
<dbReference type="PANTHER" id="PTHR33696:SF3">
    <property type="entry name" value="FLZ-TYPE DOMAIN-CONTAINING PROTEIN"/>
    <property type="match status" value="1"/>
</dbReference>